<proteinExistence type="predicted"/>
<dbReference type="Proteomes" id="UP000190235">
    <property type="component" value="Chromosome I"/>
</dbReference>
<feature type="compositionally biased region" description="Basic and acidic residues" evidence="1">
    <location>
        <begin position="27"/>
        <end position="41"/>
    </location>
</feature>
<accession>A0A1M7HR01</accession>
<dbReference type="InterPro" id="IPR027056">
    <property type="entry name" value="Gluconate_2DH_su3"/>
</dbReference>
<dbReference type="EMBL" id="LT670848">
    <property type="protein sequence ID" value="SHM30992.1"/>
    <property type="molecule type" value="Genomic_DNA"/>
</dbReference>
<dbReference type="Pfam" id="PF13618">
    <property type="entry name" value="Gluconate_2-dh3"/>
    <property type="match status" value="1"/>
</dbReference>
<evidence type="ECO:0000256" key="1">
    <source>
        <dbReference type="SAM" id="MobiDB-lite"/>
    </source>
</evidence>
<evidence type="ECO:0000313" key="2">
    <source>
        <dbReference type="EMBL" id="SHM30992.1"/>
    </source>
</evidence>
<keyword evidence="3" id="KW-1185">Reference proteome</keyword>
<protein>
    <submittedName>
        <fullName evidence="2">Gluconate 2-dehydrogenase subunit 3</fullName>
    </submittedName>
</protein>
<evidence type="ECO:0000313" key="3">
    <source>
        <dbReference type="Proteomes" id="UP000190235"/>
    </source>
</evidence>
<gene>
    <name evidence="2" type="ORF">SAMN05878281_0246</name>
</gene>
<feature type="region of interest" description="Disordered" evidence="1">
    <location>
        <begin position="20"/>
        <end position="41"/>
    </location>
</feature>
<dbReference type="STRING" id="143223.SAMN05878281_0246"/>
<reference evidence="3" key="1">
    <citation type="submission" date="2016-11" db="EMBL/GenBank/DDBJ databases">
        <authorList>
            <person name="Varghese N."/>
            <person name="Submissions S."/>
        </authorList>
    </citation>
    <scope>NUCLEOTIDE SEQUENCE [LARGE SCALE GENOMIC DNA]</scope>
    <source>
        <strain evidence="3">ACAM 48</strain>
    </source>
</reference>
<name>A0A1M7HR01_9FLAO</name>
<organism evidence="2 3">
    <name type="scientific">Salegentibacter salegens</name>
    <dbReference type="NCBI Taxonomy" id="143223"/>
    <lineage>
        <taxon>Bacteria</taxon>
        <taxon>Pseudomonadati</taxon>
        <taxon>Bacteroidota</taxon>
        <taxon>Flavobacteriia</taxon>
        <taxon>Flavobacteriales</taxon>
        <taxon>Flavobacteriaceae</taxon>
        <taxon>Salegentibacter</taxon>
    </lineage>
</organism>
<sequence length="221" mass="25345">MGGMASSLFLGSCITDKEAPIEEGDIIEEKEGYGRTPAEEERDEEIYSKEFFSKEEMATIIILADIIVPEDEESVSASEAGVPEFIEFIVKDIPGHQLPMRGGLLWINRESSKRFDAAFNEISEENQMEIINHMAYPKDFEKNSQGSIFFRNFRDLVVTGYFTSEPGFKYLDYRGNTPNVWDGVPSHILEKHGMKYDEDLLKVAMDPETRNEVMDWNKYEV</sequence>
<dbReference type="AlphaFoldDB" id="A0A1M7HR01"/>